<accession>A0A8E0SAT5</accession>
<sequence length="308" mass="34692">MYKVVREKHLKEADRAQLLEQCCTSVKLVVDKLTQYATSKAYGIKTFANLVKAFDQSYFAIRKPMSLANEFRVSVCKNVLSETSTVYAFGTIFYDLMAKGFACGFNLEDSPQIDTYLTPLINLQSGLFKYLDATPILGKKLVFCELYMETVRTIRILAQNDANKRALVDKGILPCLKNMLQSNKVDEEEEALLTLWTLSFDPECKKRIEGDLETLLTAVEQKLAGLKIPTHEVAPSSLHRNNQLESISQNTEAISATAEAEQEEDPEVAMHNRKLKKVAAERALRGLIWQLGLSGMVKLPSLLHFYIT</sequence>
<comment type="caution">
    <text evidence="1">The sequence shown here is derived from an EMBL/GenBank/DDBJ whole genome shotgun (WGS) entry which is preliminary data.</text>
</comment>
<dbReference type="InterPro" id="IPR011989">
    <property type="entry name" value="ARM-like"/>
</dbReference>
<evidence type="ECO:0000313" key="1">
    <source>
        <dbReference type="EMBL" id="KAA0200735.1"/>
    </source>
</evidence>
<dbReference type="SUPFAM" id="SSF48371">
    <property type="entry name" value="ARM repeat"/>
    <property type="match status" value="1"/>
</dbReference>
<keyword evidence="2" id="KW-1185">Reference proteome</keyword>
<protein>
    <submittedName>
        <fullName evidence="1">Uncharacterized protein</fullName>
    </submittedName>
</protein>
<dbReference type="OrthoDB" id="2148946at2759"/>
<proteinExistence type="predicted"/>
<evidence type="ECO:0000313" key="2">
    <source>
        <dbReference type="Proteomes" id="UP000728185"/>
    </source>
</evidence>
<organism evidence="1 2">
    <name type="scientific">Fasciolopsis buskii</name>
    <dbReference type="NCBI Taxonomy" id="27845"/>
    <lineage>
        <taxon>Eukaryota</taxon>
        <taxon>Metazoa</taxon>
        <taxon>Spiralia</taxon>
        <taxon>Lophotrochozoa</taxon>
        <taxon>Platyhelminthes</taxon>
        <taxon>Trematoda</taxon>
        <taxon>Digenea</taxon>
        <taxon>Plagiorchiida</taxon>
        <taxon>Echinostomata</taxon>
        <taxon>Echinostomatoidea</taxon>
        <taxon>Fasciolidae</taxon>
        <taxon>Fasciolopsis</taxon>
    </lineage>
</organism>
<dbReference type="InterPro" id="IPR016024">
    <property type="entry name" value="ARM-type_fold"/>
</dbReference>
<gene>
    <name evidence="1" type="ORF">FBUS_09375</name>
</gene>
<reference evidence="1" key="1">
    <citation type="submission" date="2019-05" db="EMBL/GenBank/DDBJ databases">
        <title>Annotation for the trematode Fasciolopsis buski.</title>
        <authorList>
            <person name="Choi Y.-J."/>
        </authorList>
    </citation>
    <scope>NUCLEOTIDE SEQUENCE</scope>
    <source>
        <strain evidence="1">HT</strain>
        <tissue evidence="1">Whole worm</tissue>
    </source>
</reference>
<dbReference type="EMBL" id="LUCM01000322">
    <property type="protein sequence ID" value="KAA0200735.1"/>
    <property type="molecule type" value="Genomic_DNA"/>
</dbReference>
<dbReference type="AlphaFoldDB" id="A0A8E0SAT5"/>
<dbReference type="Proteomes" id="UP000728185">
    <property type="component" value="Unassembled WGS sequence"/>
</dbReference>
<name>A0A8E0SAT5_9TREM</name>
<dbReference type="Gene3D" id="1.25.10.10">
    <property type="entry name" value="Leucine-rich Repeat Variant"/>
    <property type="match status" value="1"/>
</dbReference>